<evidence type="ECO:0000313" key="1">
    <source>
        <dbReference type="EMBL" id="KKO08607.1"/>
    </source>
</evidence>
<sequence length="227" mass="25055">MAWISDFPRHDSKTASVLVPNSNAVVQDLGPFLSGRSMLTDILPGSALICVSDGNAPLVDDEGFVFFAFEGNNNGAVNLERFHEKCLCAAGRLAHRHPSIAYGRAHRTDLQVVARYDLERFVFDEILDQNLLEEWSGETIASFLPPPIATPCSDLEIITPLLGLPMRPVWMDHSTALIWKMEDGSVVVKTPEAPVCIYSPQDVELKSIVENLDMDARITASLLGRHQ</sequence>
<dbReference type="EMBL" id="LAZR01000009">
    <property type="protein sequence ID" value="KKO08607.1"/>
    <property type="molecule type" value="Genomic_DNA"/>
</dbReference>
<protein>
    <submittedName>
        <fullName evidence="1">Uncharacterized protein</fullName>
    </submittedName>
</protein>
<accession>A0A0F9Y9G1</accession>
<organism evidence="1">
    <name type="scientific">marine sediment metagenome</name>
    <dbReference type="NCBI Taxonomy" id="412755"/>
    <lineage>
        <taxon>unclassified sequences</taxon>
        <taxon>metagenomes</taxon>
        <taxon>ecological metagenomes</taxon>
    </lineage>
</organism>
<dbReference type="AlphaFoldDB" id="A0A0F9Y9G1"/>
<comment type="caution">
    <text evidence="1">The sequence shown here is derived from an EMBL/GenBank/DDBJ whole genome shotgun (WGS) entry which is preliminary data.</text>
</comment>
<gene>
    <name evidence="1" type="ORF">LCGC14_0045470</name>
</gene>
<name>A0A0F9Y9G1_9ZZZZ</name>
<proteinExistence type="predicted"/>
<reference evidence="1" key="1">
    <citation type="journal article" date="2015" name="Nature">
        <title>Complex archaea that bridge the gap between prokaryotes and eukaryotes.</title>
        <authorList>
            <person name="Spang A."/>
            <person name="Saw J.H."/>
            <person name="Jorgensen S.L."/>
            <person name="Zaremba-Niedzwiedzka K."/>
            <person name="Martijn J."/>
            <person name="Lind A.E."/>
            <person name="van Eijk R."/>
            <person name="Schleper C."/>
            <person name="Guy L."/>
            <person name="Ettema T.J."/>
        </authorList>
    </citation>
    <scope>NUCLEOTIDE SEQUENCE</scope>
</reference>